<evidence type="ECO:0000313" key="5">
    <source>
        <dbReference type="EMBL" id="RHZ89126.1"/>
    </source>
</evidence>
<dbReference type="SUPFAM" id="SSF48452">
    <property type="entry name" value="TPR-like"/>
    <property type="match status" value="1"/>
</dbReference>
<dbReference type="OrthoDB" id="629492at2759"/>
<keyword evidence="2 3" id="KW-0802">TPR repeat</keyword>
<comment type="caution">
    <text evidence="5">The sequence shown here is derived from an EMBL/GenBank/DDBJ whole genome shotgun (WGS) entry which is preliminary data.</text>
</comment>
<dbReference type="PANTHER" id="PTHR44858:SF1">
    <property type="entry name" value="UDP-N-ACETYLGLUCOSAMINE--PEPTIDE N-ACETYLGLUCOSAMINYLTRANSFERASE SPINDLY-RELATED"/>
    <property type="match status" value="1"/>
</dbReference>
<evidence type="ECO:0000256" key="2">
    <source>
        <dbReference type="ARBA" id="ARBA00022803"/>
    </source>
</evidence>
<protein>
    <submittedName>
        <fullName evidence="5">Uncharacterized protein</fullName>
    </submittedName>
</protein>
<dbReference type="AlphaFoldDB" id="A0A397JSV9"/>
<reference evidence="5 6" key="1">
    <citation type="submission" date="2018-08" db="EMBL/GenBank/DDBJ databases">
        <title>Genome and evolution of the arbuscular mycorrhizal fungus Diversispora epigaea (formerly Glomus versiforme) and its bacterial endosymbionts.</title>
        <authorList>
            <person name="Sun X."/>
            <person name="Fei Z."/>
            <person name="Harrison M."/>
        </authorList>
    </citation>
    <scope>NUCLEOTIDE SEQUENCE [LARGE SCALE GENOMIC DNA]</scope>
    <source>
        <strain evidence="5 6">IT104</strain>
    </source>
</reference>
<keyword evidence="6" id="KW-1185">Reference proteome</keyword>
<gene>
    <name evidence="5" type="ORF">Glove_19g172</name>
</gene>
<evidence type="ECO:0000256" key="3">
    <source>
        <dbReference type="PROSITE-ProRule" id="PRU00339"/>
    </source>
</evidence>
<dbReference type="PANTHER" id="PTHR44858">
    <property type="entry name" value="TETRATRICOPEPTIDE REPEAT PROTEIN 6"/>
    <property type="match status" value="1"/>
</dbReference>
<accession>A0A397JSV9</accession>
<evidence type="ECO:0000256" key="1">
    <source>
        <dbReference type="ARBA" id="ARBA00022737"/>
    </source>
</evidence>
<dbReference type="EMBL" id="PQFF01000017">
    <property type="protein sequence ID" value="RHZ89126.1"/>
    <property type="molecule type" value="Genomic_DNA"/>
</dbReference>
<dbReference type="Proteomes" id="UP000266861">
    <property type="component" value="Unassembled WGS sequence"/>
</dbReference>
<evidence type="ECO:0000256" key="4">
    <source>
        <dbReference type="SAM" id="MobiDB-lite"/>
    </source>
</evidence>
<dbReference type="PROSITE" id="PS50005">
    <property type="entry name" value="TPR"/>
    <property type="match status" value="2"/>
</dbReference>
<feature type="repeat" description="TPR" evidence="3">
    <location>
        <begin position="114"/>
        <end position="147"/>
    </location>
</feature>
<dbReference type="InterPro" id="IPR011990">
    <property type="entry name" value="TPR-like_helical_dom_sf"/>
</dbReference>
<feature type="repeat" description="TPR" evidence="3">
    <location>
        <begin position="80"/>
        <end position="113"/>
    </location>
</feature>
<dbReference type="SMART" id="SM00028">
    <property type="entry name" value="TPR"/>
    <property type="match status" value="3"/>
</dbReference>
<sequence>MEEKKASFYLLLKRSSAKVQSEDQQPGSATETSDHRSPQKSVLRHLKIAKYKIDYAKDFGTEEQVVHYCTKYLNDFLTSYYTLCNRANAYCKLEKYDRAIEDLNSAIQLKPQRTNAWYLRGAAKGLKESYTDAICDLNKAILINPSNCLALKCRAYCYYKLKIYEEALCDIKMVIIMDFEVGGNNWAPSGVSDTKGKGKAF</sequence>
<evidence type="ECO:0000313" key="6">
    <source>
        <dbReference type="Proteomes" id="UP000266861"/>
    </source>
</evidence>
<keyword evidence="1" id="KW-0677">Repeat</keyword>
<proteinExistence type="predicted"/>
<dbReference type="InterPro" id="IPR019734">
    <property type="entry name" value="TPR_rpt"/>
</dbReference>
<dbReference type="Pfam" id="PF00515">
    <property type="entry name" value="TPR_1"/>
    <property type="match status" value="1"/>
</dbReference>
<organism evidence="5 6">
    <name type="scientific">Diversispora epigaea</name>
    <dbReference type="NCBI Taxonomy" id="1348612"/>
    <lineage>
        <taxon>Eukaryota</taxon>
        <taxon>Fungi</taxon>
        <taxon>Fungi incertae sedis</taxon>
        <taxon>Mucoromycota</taxon>
        <taxon>Glomeromycotina</taxon>
        <taxon>Glomeromycetes</taxon>
        <taxon>Diversisporales</taxon>
        <taxon>Diversisporaceae</taxon>
        <taxon>Diversispora</taxon>
    </lineage>
</organism>
<dbReference type="Gene3D" id="1.25.40.10">
    <property type="entry name" value="Tetratricopeptide repeat domain"/>
    <property type="match status" value="2"/>
</dbReference>
<name>A0A397JSV9_9GLOM</name>
<dbReference type="InterPro" id="IPR050498">
    <property type="entry name" value="Ycf3"/>
</dbReference>
<feature type="compositionally biased region" description="Polar residues" evidence="4">
    <location>
        <begin position="17"/>
        <end position="31"/>
    </location>
</feature>
<feature type="region of interest" description="Disordered" evidence="4">
    <location>
        <begin position="17"/>
        <end position="41"/>
    </location>
</feature>
<dbReference type="STRING" id="1348612.A0A397JSV9"/>